<keyword evidence="2" id="KW-1185">Reference proteome</keyword>
<dbReference type="EMBL" id="JASPKZ010005109">
    <property type="protein sequence ID" value="KAJ9589189.1"/>
    <property type="molecule type" value="Genomic_DNA"/>
</dbReference>
<gene>
    <name evidence="1" type="ORF">L9F63_028027</name>
</gene>
<organism evidence="1 2">
    <name type="scientific">Diploptera punctata</name>
    <name type="common">Pacific beetle cockroach</name>
    <dbReference type="NCBI Taxonomy" id="6984"/>
    <lineage>
        <taxon>Eukaryota</taxon>
        <taxon>Metazoa</taxon>
        <taxon>Ecdysozoa</taxon>
        <taxon>Arthropoda</taxon>
        <taxon>Hexapoda</taxon>
        <taxon>Insecta</taxon>
        <taxon>Pterygota</taxon>
        <taxon>Neoptera</taxon>
        <taxon>Polyneoptera</taxon>
        <taxon>Dictyoptera</taxon>
        <taxon>Blattodea</taxon>
        <taxon>Blaberoidea</taxon>
        <taxon>Blaberidae</taxon>
        <taxon>Diplopterinae</taxon>
        <taxon>Diploptera</taxon>
    </lineage>
</organism>
<dbReference type="Proteomes" id="UP001233999">
    <property type="component" value="Unassembled WGS sequence"/>
</dbReference>
<name>A0AAD7ZYI8_DIPPU</name>
<proteinExistence type="predicted"/>
<sequence length="50" mass="5718">RKRGRPMLTWKENMKTLMQALKMPKIVLQVEPTLTTSSCGADYHILTATK</sequence>
<comment type="caution">
    <text evidence="1">The sequence shown here is derived from an EMBL/GenBank/DDBJ whole genome shotgun (WGS) entry which is preliminary data.</text>
</comment>
<protein>
    <submittedName>
        <fullName evidence="1">Uncharacterized protein</fullName>
    </submittedName>
</protein>
<reference evidence="1" key="1">
    <citation type="journal article" date="2023" name="IScience">
        <title>Live-bearing cockroach genome reveals convergent evolutionary mechanisms linked to viviparity in insects and beyond.</title>
        <authorList>
            <person name="Fouks B."/>
            <person name="Harrison M.C."/>
            <person name="Mikhailova A.A."/>
            <person name="Marchal E."/>
            <person name="English S."/>
            <person name="Carruthers M."/>
            <person name="Jennings E.C."/>
            <person name="Chiamaka E.L."/>
            <person name="Frigard R.A."/>
            <person name="Pippel M."/>
            <person name="Attardo G.M."/>
            <person name="Benoit J.B."/>
            <person name="Bornberg-Bauer E."/>
            <person name="Tobe S.S."/>
        </authorList>
    </citation>
    <scope>NUCLEOTIDE SEQUENCE</scope>
    <source>
        <strain evidence="1">Stay&amp;Tobe</strain>
    </source>
</reference>
<feature type="non-terminal residue" evidence="1">
    <location>
        <position position="1"/>
    </location>
</feature>
<evidence type="ECO:0000313" key="1">
    <source>
        <dbReference type="EMBL" id="KAJ9589189.1"/>
    </source>
</evidence>
<reference evidence="1" key="2">
    <citation type="submission" date="2023-05" db="EMBL/GenBank/DDBJ databases">
        <authorList>
            <person name="Fouks B."/>
        </authorList>
    </citation>
    <scope>NUCLEOTIDE SEQUENCE</scope>
    <source>
        <strain evidence="1">Stay&amp;Tobe</strain>
        <tissue evidence="1">Testes</tissue>
    </source>
</reference>
<evidence type="ECO:0000313" key="2">
    <source>
        <dbReference type="Proteomes" id="UP001233999"/>
    </source>
</evidence>
<dbReference type="AlphaFoldDB" id="A0AAD7ZYI8"/>
<feature type="non-terminal residue" evidence="1">
    <location>
        <position position="50"/>
    </location>
</feature>
<accession>A0AAD7ZYI8</accession>